<dbReference type="InterPro" id="IPR032820">
    <property type="entry name" value="ATPase_put"/>
</dbReference>
<evidence type="ECO:0000313" key="2">
    <source>
        <dbReference type="EMBL" id="GAF79749.1"/>
    </source>
</evidence>
<sequence length="139" mass="15183">MTEKKDPVAEMFEQVGRVLREAGRVIGQAAGIGIKFEQVGMVINEVGRVIREAMGIGVKFELTLMLRGIRLWSYIATSILLGILGGLWLDGKLGTEPLFLIIGLVLGIAVSAFGAYWRVKPLMRKGRKPKVKKTEGGDS</sequence>
<keyword evidence="1" id="KW-0472">Membrane</keyword>
<comment type="caution">
    <text evidence="2">The sequence shown here is derived from an EMBL/GenBank/DDBJ whole genome shotgun (WGS) entry which is preliminary data.</text>
</comment>
<evidence type="ECO:0000256" key="1">
    <source>
        <dbReference type="SAM" id="Phobius"/>
    </source>
</evidence>
<name>X0SFG7_9ZZZZ</name>
<keyword evidence="1" id="KW-1133">Transmembrane helix</keyword>
<gene>
    <name evidence="2" type="ORF">S01H1_11486</name>
</gene>
<protein>
    <submittedName>
        <fullName evidence="2">Uncharacterized protein</fullName>
    </submittedName>
</protein>
<organism evidence="2">
    <name type="scientific">marine sediment metagenome</name>
    <dbReference type="NCBI Taxonomy" id="412755"/>
    <lineage>
        <taxon>unclassified sequences</taxon>
        <taxon>metagenomes</taxon>
        <taxon>ecological metagenomes</taxon>
    </lineage>
</organism>
<dbReference type="EMBL" id="BARS01005859">
    <property type="protein sequence ID" value="GAF79749.1"/>
    <property type="molecule type" value="Genomic_DNA"/>
</dbReference>
<keyword evidence="1" id="KW-0812">Transmembrane</keyword>
<proteinExistence type="predicted"/>
<feature type="transmembrane region" description="Helical" evidence="1">
    <location>
        <begin position="97"/>
        <end position="119"/>
    </location>
</feature>
<accession>X0SFG7</accession>
<feature type="transmembrane region" description="Helical" evidence="1">
    <location>
        <begin position="71"/>
        <end position="91"/>
    </location>
</feature>
<dbReference type="AlphaFoldDB" id="X0SFG7"/>
<reference evidence="2" key="1">
    <citation type="journal article" date="2014" name="Front. Microbiol.">
        <title>High frequency of phylogenetically diverse reductive dehalogenase-homologous genes in deep subseafloor sedimentary metagenomes.</title>
        <authorList>
            <person name="Kawai M."/>
            <person name="Futagami T."/>
            <person name="Toyoda A."/>
            <person name="Takaki Y."/>
            <person name="Nishi S."/>
            <person name="Hori S."/>
            <person name="Arai W."/>
            <person name="Tsubouchi T."/>
            <person name="Morono Y."/>
            <person name="Uchiyama I."/>
            <person name="Ito T."/>
            <person name="Fujiyama A."/>
            <person name="Inagaki F."/>
            <person name="Takami H."/>
        </authorList>
    </citation>
    <scope>NUCLEOTIDE SEQUENCE</scope>
    <source>
        <strain evidence="2">Expedition CK06-06</strain>
    </source>
</reference>
<dbReference type="Pfam" id="PF09527">
    <property type="entry name" value="ATPase_gene1"/>
    <property type="match status" value="1"/>
</dbReference>